<evidence type="ECO:0000313" key="3">
    <source>
        <dbReference type="EMBL" id="KAF0694612.1"/>
    </source>
</evidence>
<gene>
    <name evidence="4" type="primary">Aste57867_14529</name>
    <name evidence="3" type="ORF">As57867_014475</name>
    <name evidence="4" type="ORF">ASTE57867_14529</name>
</gene>
<dbReference type="InterPro" id="IPR012338">
    <property type="entry name" value="Beta-lactam/transpept-like"/>
</dbReference>
<evidence type="ECO:0000259" key="2">
    <source>
        <dbReference type="Pfam" id="PF00144"/>
    </source>
</evidence>
<dbReference type="SUPFAM" id="SSF56601">
    <property type="entry name" value="beta-lactamase/transpeptidase-like"/>
    <property type="match status" value="1"/>
</dbReference>
<dbReference type="InterPro" id="IPR050491">
    <property type="entry name" value="AmpC-like"/>
</dbReference>
<evidence type="ECO:0000256" key="1">
    <source>
        <dbReference type="SAM" id="SignalP"/>
    </source>
</evidence>
<dbReference type="InterPro" id="IPR001466">
    <property type="entry name" value="Beta-lactam-related"/>
</dbReference>
<dbReference type="PANTHER" id="PTHR46825:SF9">
    <property type="entry name" value="BETA-LACTAMASE-RELATED DOMAIN-CONTAINING PROTEIN"/>
    <property type="match status" value="1"/>
</dbReference>
<dbReference type="AlphaFoldDB" id="A0A485L187"/>
<keyword evidence="5" id="KW-1185">Reference proteome</keyword>
<organism evidence="4 5">
    <name type="scientific">Aphanomyces stellatus</name>
    <dbReference type="NCBI Taxonomy" id="120398"/>
    <lineage>
        <taxon>Eukaryota</taxon>
        <taxon>Sar</taxon>
        <taxon>Stramenopiles</taxon>
        <taxon>Oomycota</taxon>
        <taxon>Saprolegniomycetes</taxon>
        <taxon>Saprolegniales</taxon>
        <taxon>Verrucalvaceae</taxon>
        <taxon>Aphanomyces</taxon>
    </lineage>
</organism>
<sequence length="549" mass="60365">MRAIYVVGLIFAVVALWAATLGTPPSLRAVFTESIDGKPRSVAEKRAMTVAFVERMLQEQPIPGYSLSVVYRNETVLAQGFGTKQYGNPNTSVTASTLFQIGSYTKTFTALGIAKLVDDGLVGWNDRVKQHLPWFQLMDKYAEAHTTLADLLSMNSVFGAHEGDIPQLFGVFASERDLVEHLAFLNTTRSFRDGYAYSNMNFVILGQVIQHVTNQTWFEFLKATYLEPLGMNETFGQVWDIPHRADAISSGHIVCGNHVLGPFQPFNATMVALSPRNNRSADGSILSSANDMAKFSRFLLSHGHGILKSPNVVQDMTTGHTVIASHIDGVSSAGYTFHRDGNVQAYGYGIDTVGTLMYGYDYFDKDGDTPAFAMRTGFIPTEGLAVTLNANAEPTQDDGFTYVVSRMRTYILGIFLDISVDELEATWQAALARSGEIPADEVQCDAHYFDGEPWANVAIASDKETNLVGAYEFTESRGYNGKVTITKPHDQQIMQWGAYTKPLLATSRDATEFIWALELGAMTFTVDVTWSNASKPSLSIAGMELLKVE</sequence>
<dbReference type="Gene3D" id="3.40.710.10">
    <property type="entry name" value="DD-peptidase/beta-lactamase superfamily"/>
    <property type="match status" value="1"/>
</dbReference>
<accession>A0A485L187</accession>
<feature type="signal peptide" evidence="1">
    <location>
        <begin position="1"/>
        <end position="22"/>
    </location>
</feature>
<reference evidence="4 5" key="1">
    <citation type="submission" date="2019-03" db="EMBL/GenBank/DDBJ databases">
        <authorList>
            <person name="Gaulin E."/>
            <person name="Dumas B."/>
        </authorList>
    </citation>
    <scope>NUCLEOTIDE SEQUENCE [LARGE SCALE GENOMIC DNA]</scope>
    <source>
        <strain evidence="4">CBS 568.67</strain>
    </source>
</reference>
<dbReference type="EMBL" id="VJMH01005546">
    <property type="protein sequence ID" value="KAF0694612.1"/>
    <property type="molecule type" value="Genomic_DNA"/>
</dbReference>
<feature type="domain" description="Beta-lactamase-related" evidence="2">
    <location>
        <begin position="52"/>
        <end position="398"/>
    </location>
</feature>
<evidence type="ECO:0000313" key="5">
    <source>
        <dbReference type="Proteomes" id="UP000332933"/>
    </source>
</evidence>
<dbReference type="EMBL" id="CAADRA010005567">
    <property type="protein sequence ID" value="VFT91351.1"/>
    <property type="molecule type" value="Genomic_DNA"/>
</dbReference>
<dbReference type="Proteomes" id="UP000332933">
    <property type="component" value="Unassembled WGS sequence"/>
</dbReference>
<evidence type="ECO:0000313" key="4">
    <source>
        <dbReference type="EMBL" id="VFT91351.1"/>
    </source>
</evidence>
<keyword evidence="1" id="KW-0732">Signal</keyword>
<protein>
    <submittedName>
        <fullName evidence="4">Aste57867_14529 protein</fullName>
    </submittedName>
</protein>
<feature type="chain" id="PRO_5033828755" evidence="1">
    <location>
        <begin position="23"/>
        <end position="549"/>
    </location>
</feature>
<name>A0A485L187_9STRA</name>
<dbReference type="Pfam" id="PF00144">
    <property type="entry name" value="Beta-lactamase"/>
    <property type="match status" value="1"/>
</dbReference>
<proteinExistence type="predicted"/>
<dbReference type="OrthoDB" id="58460at2759"/>
<dbReference type="PANTHER" id="PTHR46825">
    <property type="entry name" value="D-ALANYL-D-ALANINE-CARBOXYPEPTIDASE/ENDOPEPTIDASE AMPH"/>
    <property type="match status" value="1"/>
</dbReference>
<reference evidence="3" key="2">
    <citation type="submission" date="2019-06" db="EMBL/GenBank/DDBJ databases">
        <title>Genomics analysis of Aphanomyces spp. identifies a new class of oomycete effector associated with host adaptation.</title>
        <authorList>
            <person name="Gaulin E."/>
        </authorList>
    </citation>
    <scope>NUCLEOTIDE SEQUENCE</scope>
    <source>
        <strain evidence="3">CBS 578.67</strain>
    </source>
</reference>